<dbReference type="EMBL" id="JACEIK010000053">
    <property type="protein sequence ID" value="MCD7448131.1"/>
    <property type="molecule type" value="Genomic_DNA"/>
</dbReference>
<keyword evidence="2" id="KW-1185">Reference proteome</keyword>
<name>A0ABS8RMW4_DATST</name>
<dbReference type="Proteomes" id="UP000823775">
    <property type="component" value="Unassembled WGS sequence"/>
</dbReference>
<evidence type="ECO:0000313" key="2">
    <source>
        <dbReference type="Proteomes" id="UP000823775"/>
    </source>
</evidence>
<sequence>MGSEICPRKLHYDVRMSKRTRRPLNYLNAISDERREDLGSDELHYDDVSMSKRTIKPLMNYLNEISDERKYERKSLQQLMIEDDQENQLQQPQEILINGFKFKKIDNEDIQRIKIKHDDTAI</sequence>
<gene>
    <name evidence="1" type="ORF">HAX54_038687</name>
</gene>
<organism evidence="1 2">
    <name type="scientific">Datura stramonium</name>
    <name type="common">Jimsonweed</name>
    <name type="synonym">Common thornapple</name>
    <dbReference type="NCBI Taxonomy" id="4076"/>
    <lineage>
        <taxon>Eukaryota</taxon>
        <taxon>Viridiplantae</taxon>
        <taxon>Streptophyta</taxon>
        <taxon>Embryophyta</taxon>
        <taxon>Tracheophyta</taxon>
        <taxon>Spermatophyta</taxon>
        <taxon>Magnoliopsida</taxon>
        <taxon>eudicotyledons</taxon>
        <taxon>Gunneridae</taxon>
        <taxon>Pentapetalae</taxon>
        <taxon>asterids</taxon>
        <taxon>lamiids</taxon>
        <taxon>Solanales</taxon>
        <taxon>Solanaceae</taxon>
        <taxon>Solanoideae</taxon>
        <taxon>Datureae</taxon>
        <taxon>Datura</taxon>
    </lineage>
</organism>
<reference evidence="1 2" key="1">
    <citation type="journal article" date="2021" name="BMC Genomics">
        <title>Datura genome reveals duplications of psychoactive alkaloid biosynthetic genes and high mutation rate following tissue culture.</title>
        <authorList>
            <person name="Rajewski A."/>
            <person name="Carter-House D."/>
            <person name="Stajich J."/>
            <person name="Litt A."/>
        </authorList>
    </citation>
    <scope>NUCLEOTIDE SEQUENCE [LARGE SCALE GENOMIC DNA]</scope>
    <source>
        <strain evidence="1">AR-01</strain>
    </source>
</reference>
<accession>A0ABS8RMW4</accession>
<protein>
    <submittedName>
        <fullName evidence="1">Uncharacterized protein</fullName>
    </submittedName>
</protein>
<comment type="caution">
    <text evidence="1">The sequence shown here is derived from an EMBL/GenBank/DDBJ whole genome shotgun (WGS) entry which is preliminary data.</text>
</comment>
<proteinExistence type="predicted"/>
<evidence type="ECO:0000313" key="1">
    <source>
        <dbReference type="EMBL" id="MCD7448131.1"/>
    </source>
</evidence>